<accession>A0A845ML76</accession>
<organism evidence="1 2">
    <name type="scientific">Sneathiella chungangensis</name>
    <dbReference type="NCBI Taxonomy" id="1418234"/>
    <lineage>
        <taxon>Bacteria</taxon>
        <taxon>Pseudomonadati</taxon>
        <taxon>Pseudomonadota</taxon>
        <taxon>Alphaproteobacteria</taxon>
        <taxon>Sneathiellales</taxon>
        <taxon>Sneathiellaceae</taxon>
        <taxon>Sneathiella</taxon>
    </lineage>
</organism>
<dbReference type="AlphaFoldDB" id="A0A845ML76"/>
<dbReference type="Pfam" id="PF12007">
    <property type="entry name" value="DUF3501"/>
    <property type="match status" value="1"/>
</dbReference>
<name>A0A845ML76_9PROT</name>
<gene>
    <name evidence="1" type="ORF">GQF03_16135</name>
</gene>
<sequence>MTALKKREITPEDILPVADYQKIRKEHKQKLIPIKKNRRVEIGPFATFYFENYETMWSQIQEMLYIEQGGDEQLADELAAYNPLIPNGSELVATFMIEIDDPVRRDFMLRQLGHIEKTIYLSIGGEKIYAVPEQDVERTTDDGKASSIHFLHFPLTSAQKAAFRDPSVELQLGVEHENYGHIALIKGDTRTALAEDLSD</sequence>
<keyword evidence="2" id="KW-1185">Reference proteome</keyword>
<evidence type="ECO:0000313" key="1">
    <source>
        <dbReference type="EMBL" id="MZR23867.1"/>
    </source>
</evidence>
<dbReference type="Proteomes" id="UP000445696">
    <property type="component" value="Unassembled WGS sequence"/>
</dbReference>
<dbReference type="InterPro" id="IPR021890">
    <property type="entry name" value="DUF3501"/>
</dbReference>
<reference evidence="1 2" key="1">
    <citation type="journal article" date="2014" name="Int. J. Syst. Evol. Microbiol.">
        <title>Sneathiella chungangensis sp. nov., isolated from a marine sand, and emended description of the genus Sneathiella.</title>
        <authorList>
            <person name="Siamphan C."/>
            <person name="Kim H."/>
            <person name="Lee J.S."/>
            <person name="Kim W."/>
        </authorList>
    </citation>
    <scope>NUCLEOTIDE SEQUENCE [LARGE SCALE GENOMIC DNA]</scope>
    <source>
        <strain evidence="1 2">KCTC 32476</strain>
    </source>
</reference>
<evidence type="ECO:0000313" key="2">
    <source>
        <dbReference type="Proteomes" id="UP000445696"/>
    </source>
</evidence>
<dbReference type="RefSeq" id="WP_161340293.1">
    <property type="nucleotide sequence ID" value="NZ_JBHSDG010000003.1"/>
</dbReference>
<dbReference type="OrthoDB" id="9780579at2"/>
<comment type="caution">
    <text evidence="1">The sequence shown here is derived from an EMBL/GenBank/DDBJ whole genome shotgun (WGS) entry which is preliminary data.</text>
</comment>
<proteinExistence type="predicted"/>
<dbReference type="EMBL" id="WTVA01000015">
    <property type="protein sequence ID" value="MZR23867.1"/>
    <property type="molecule type" value="Genomic_DNA"/>
</dbReference>
<protein>
    <submittedName>
        <fullName evidence="1">DUF3501 family protein</fullName>
    </submittedName>
</protein>